<dbReference type="Proteomes" id="UP001152795">
    <property type="component" value="Unassembled WGS sequence"/>
</dbReference>
<evidence type="ECO:0000313" key="3">
    <source>
        <dbReference type="EMBL" id="CAB3996987.1"/>
    </source>
</evidence>
<protein>
    <submittedName>
        <fullName evidence="3">Uncharacterized protein</fullName>
    </submittedName>
</protein>
<dbReference type="GO" id="GO:0046872">
    <property type="term" value="F:metal ion binding"/>
    <property type="evidence" value="ECO:0007669"/>
    <property type="project" value="UniProtKB-KW"/>
</dbReference>
<accession>A0A7D9DZK2</accession>
<evidence type="ECO:0000256" key="2">
    <source>
        <dbReference type="ARBA" id="ARBA00022723"/>
    </source>
</evidence>
<dbReference type="OrthoDB" id="5978526at2759"/>
<dbReference type="EMBL" id="CACRXK020002993">
    <property type="protein sequence ID" value="CAB3996987.1"/>
    <property type="molecule type" value="Genomic_DNA"/>
</dbReference>
<evidence type="ECO:0000256" key="1">
    <source>
        <dbReference type="ARBA" id="ARBA00001968"/>
    </source>
</evidence>
<evidence type="ECO:0000313" key="4">
    <source>
        <dbReference type="Proteomes" id="UP001152795"/>
    </source>
</evidence>
<gene>
    <name evidence="3" type="ORF">PACLA_8A023287</name>
</gene>
<comment type="caution">
    <text evidence="3">The sequence shown here is derived from an EMBL/GenBank/DDBJ whole genome shotgun (WGS) entry which is preliminary data.</text>
</comment>
<comment type="cofactor">
    <cofactor evidence="1">
        <name>a divalent metal cation</name>
        <dbReference type="ChEBI" id="CHEBI:60240"/>
    </cofactor>
</comment>
<proteinExistence type="predicted"/>
<reference evidence="3" key="1">
    <citation type="submission" date="2020-04" db="EMBL/GenBank/DDBJ databases">
        <authorList>
            <person name="Alioto T."/>
            <person name="Alioto T."/>
            <person name="Gomez Garrido J."/>
        </authorList>
    </citation>
    <scope>NUCLEOTIDE SEQUENCE</scope>
    <source>
        <strain evidence="3">A484AB</strain>
    </source>
</reference>
<keyword evidence="4" id="KW-1185">Reference proteome</keyword>
<name>A0A7D9DZK2_PARCT</name>
<keyword evidence="2" id="KW-0479">Metal-binding</keyword>
<sequence length="98" mass="10643">MARAVHEKGAALDNVWGFVDGTVRPISRPKLHQNVMYNGHKRVHAIKWQAVNAAIGLIVHLDGAVEGKRHDAAMLMMSALCPQLEGSSAEPIQKGKPN</sequence>
<dbReference type="Pfam" id="PF13359">
    <property type="entry name" value="DDE_Tnp_4"/>
    <property type="match status" value="1"/>
</dbReference>
<dbReference type="InterPro" id="IPR027806">
    <property type="entry name" value="HARBI1_dom"/>
</dbReference>
<organism evidence="3 4">
    <name type="scientific">Paramuricea clavata</name>
    <name type="common">Red gorgonian</name>
    <name type="synonym">Violescent sea-whip</name>
    <dbReference type="NCBI Taxonomy" id="317549"/>
    <lineage>
        <taxon>Eukaryota</taxon>
        <taxon>Metazoa</taxon>
        <taxon>Cnidaria</taxon>
        <taxon>Anthozoa</taxon>
        <taxon>Octocorallia</taxon>
        <taxon>Malacalcyonacea</taxon>
        <taxon>Plexauridae</taxon>
        <taxon>Paramuricea</taxon>
    </lineage>
</organism>
<dbReference type="AlphaFoldDB" id="A0A7D9DZK2"/>